<comment type="caution">
    <text evidence="2">The sequence shown here is derived from an EMBL/GenBank/DDBJ whole genome shotgun (WGS) entry which is preliminary data.</text>
</comment>
<dbReference type="Proteomes" id="UP000282311">
    <property type="component" value="Unassembled WGS sequence"/>
</dbReference>
<evidence type="ECO:0000313" key="2">
    <source>
        <dbReference type="EMBL" id="RKN79087.1"/>
    </source>
</evidence>
<dbReference type="OrthoDB" id="4295522at2"/>
<dbReference type="InterPro" id="IPR034660">
    <property type="entry name" value="DinB/YfiT-like"/>
</dbReference>
<feature type="domain" description="DinB-like" evidence="1">
    <location>
        <begin position="2"/>
        <end position="132"/>
    </location>
</feature>
<dbReference type="Gene3D" id="1.20.120.450">
    <property type="entry name" value="dinb family like domain"/>
    <property type="match status" value="1"/>
</dbReference>
<dbReference type="EMBL" id="RBAH01000017">
    <property type="protein sequence ID" value="RKN79087.1"/>
    <property type="molecule type" value="Genomic_DNA"/>
</dbReference>
<evidence type="ECO:0000259" key="1">
    <source>
        <dbReference type="Pfam" id="PF12867"/>
    </source>
</evidence>
<protein>
    <submittedName>
        <fullName evidence="2">DinB family protein</fullName>
    </submittedName>
</protein>
<keyword evidence="3" id="KW-1185">Reference proteome</keyword>
<proteinExistence type="predicted"/>
<name>A0A3B0C5W0_9BACL</name>
<reference evidence="2 3" key="1">
    <citation type="journal article" date="2007" name="Int. J. Syst. Evol. Microbiol.">
        <title>Paenibacillus ginsengarvi sp. nov., isolated from soil from ginseng cultivation.</title>
        <authorList>
            <person name="Yoon M.H."/>
            <person name="Ten L.N."/>
            <person name="Im W.T."/>
        </authorList>
    </citation>
    <scope>NUCLEOTIDE SEQUENCE [LARGE SCALE GENOMIC DNA]</scope>
    <source>
        <strain evidence="2 3">KCTC 13059</strain>
    </source>
</reference>
<dbReference type="SUPFAM" id="SSF109854">
    <property type="entry name" value="DinB/YfiT-like putative metalloenzymes"/>
    <property type="match status" value="1"/>
</dbReference>
<evidence type="ECO:0000313" key="3">
    <source>
        <dbReference type="Proteomes" id="UP000282311"/>
    </source>
</evidence>
<dbReference type="Pfam" id="PF12867">
    <property type="entry name" value="DinB_2"/>
    <property type="match status" value="1"/>
</dbReference>
<dbReference type="AlphaFoldDB" id="A0A3B0C5W0"/>
<dbReference type="InterPro" id="IPR024775">
    <property type="entry name" value="DinB-like"/>
</dbReference>
<accession>A0A3B0C5W0</accession>
<gene>
    <name evidence="2" type="ORF">D7M11_21975</name>
</gene>
<sequence length="145" mass="16633">MNRSRTLQFVSDVTEQQADIVPEGFNNNIRWNLGHILTVQERFAFRLLGEPMDLPEELMSLFGNGTKPADWQGAPPTLEELRKLLEEQNERFRERLTGRMDDKLQIPFRELDRLSDVLIFSIGHEALHAGYIQALKRAVAASGRS</sequence>
<organism evidence="2 3">
    <name type="scientific">Paenibacillus ginsengarvi</name>
    <dbReference type="NCBI Taxonomy" id="400777"/>
    <lineage>
        <taxon>Bacteria</taxon>
        <taxon>Bacillati</taxon>
        <taxon>Bacillota</taxon>
        <taxon>Bacilli</taxon>
        <taxon>Bacillales</taxon>
        <taxon>Paenibacillaceae</taxon>
        <taxon>Paenibacillus</taxon>
    </lineage>
</organism>